<accession>A0A644UMM6</accession>
<dbReference type="Gene3D" id="1.20.120.530">
    <property type="entry name" value="GntR ligand-binding domain-like"/>
    <property type="match status" value="1"/>
</dbReference>
<comment type="caution">
    <text evidence="5">The sequence shown here is derived from an EMBL/GenBank/DDBJ whole genome shotgun (WGS) entry which is preliminary data.</text>
</comment>
<keyword evidence="2" id="KW-0238">DNA-binding</keyword>
<dbReference type="AlphaFoldDB" id="A0A644UMM6"/>
<dbReference type="CDD" id="cd07377">
    <property type="entry name" value="WHTH_GntR"/>
    <property type="match status" value="1"/>
</dbReference>
<dbReference type="InterPro" id="IPR011711">
    <property type="entry name" value="GntR_C"/>
</dbReference>
<dbReference type="InterPro" id="IPR036388">
    <property type="entry name" value="WH-like_DNA-bd_sf"/>
</dbReference>
<evidence type="ECO:0000313" key="5">
    <source>
        <dbReference type="EMBL" id="MPL80165.1"/>
    </source>
</evidence>
<organism evidence="5">
    <name type="scientific">bioreactor metagenome</name>
    <dbReference type="NCBI Taxonomy" id="1076179"/>
    <lineage>
        <taxon>unclassified sequences</taxon>
        <taxon>metagenomes</taxon>
        <taxon>ecological metagenomes</taxon>
    </lineage>
</organism>
<dbReference type="InterPro" id="IPR000524">
    <property type="entry name" value="Tscrpt_reg_HTH_GntR"/>
</dbReference>
<dbReference type="SMART" id="SM00345">
    <property type="entry name" value="HTH_GNTR"/>
    <property type="match status" value="1"/>
</dbReference>
<dbReference type="Pfam" id="PF00392">
    <property type="entry name" value="GntR"/>
    <property type="match status" value="1"/>
</dbReference>
<dbReference type="InterPro" id="IPR036390">
    <property type="entry name" value="WH_DNA-bd_sf"/>
</dbReference>
<dbReference type="SUPFAM" id="SSF48008">
    <property type="entry name" value="GntR ligand-binding domain-like"/>
    <property type="match status" value="1"/>
</dbReference>
<feature type="domain" description="HTH gntR-type" evidence="4">
    <location>
        <begin position="1"/>
        <end position="64"/>
    </location>
</feature>
<keyword evidence="3" id="KW-0804">Transcription</keyword>
<dbReference type="EMBL" id="VSSQ01000134">
    <property type="protein sequence ID" value="MPL80165.1"/>
    <property type="molecule type" value="Genomic_DNA"/>
</dbReference>
<dbReference type="PANTHER" id="PTHR43537:SF41">
    <property type="entry name" value="TRANSCRIPTIONAL REGULATORY PROTEIN"/>
    <property type="match status" value="1"/>
</dbReference>
<evidence type="ECO:0000256" key="3">
    <source>
        <dbReference type="ARBA" id="ARBA00023163"/>
    </source>
</evidence>
<reference evidence="5" key="1">
    <citation type="submission" date="2019-08" db="EMBL/GenBank/DDBJ databases">
        <authorList>
            <person name="Kucharzyk K."/>
            <person name="Murdoch R.W."/>
            <person name="Higgins S."/>
            <person name="Loffler F."/>
        </authorList>
    </citation>
    <scope>NUCLEOTIDE SEQUENCE</scope>
</reference>
<protein>
    <recommendedName>
        <fullName evidence="4">HTH gntR-type domain-containing protein</fullName>
    </recommendedName>
</protein>
<evidence type="ECO:0000259" key="4">
    <source>
        <dbReference type="PROSITE" id="PS50949"/>
    </source>
</evidence>
<dbReference type="InterPro" id="IPR008920">
    <property type="entry name" value="TF_FadR/GntR_C"/>
</dbReference>
<evidence type="ECO:0000256" key="1">
    <source>
        <dbReference type="ARBA" id="ARBA00023015"/>
    </source>
</evidence>
<name>A0A644UMM6_9ZZZZ</name>
<dbReference type="PANTHER" id="PTHR43537">
    <property type="entry name" value="TRANSCRIPTIONAL REGULATOR, GNTR FAMILY"/>
    <property type="match status" value="1"/>
</dbReference>
<gene>
    <name evidence="5" type="ORF">SDC9_26060</name>
</gene>
<dbReference type="PROSITE" id="PS50949">
    <property type="entry name" value="HTH_GNTR"/>
    <property type="match status" value="1"/>
</dbReference>
<dbReference type="SUPFAM" id="SSF46785">
    <property type="entry name" value="Winged helix' DNA-binding domain"/>
    <property type="match status" value="1"/>
</dbReference>
<dbReference type="GO" id="GO:0003700">
    <property type="term" value="F:DNA-binding transcription factor activity"/>
    <property type="evidence" value="ECO:0007669"/>
    <property type="project" value="InterPro"/>
</dbReference>
<sequence length="209" mass="22938">MDLAGQLRAAILAGVYPPGTLLPQTDLAREFSVSRIPIRDALLSLAADKLVEVVPGKGARVIRLSAQELTEVFELRIMLEGDLLRRAVRNAGDAAKAELDYVLRRSSLEAGRPGWEKGDWDFHRTLYSAAERPRQLAMVDELRRICVVHTSGYGTLATDTARWLQDHAEIARAYGEGRAEDACAVLTGHLQAAQHRLLSLSSEATAKAR</sequence>
<dbReference type="Gene3D" id="1.10.10.10">
    <property type="entry name" value="Winged helix-like DNA-binding domain superfamily/Winged helix DNA-binding domain"/>
    <property type="match status" value="1"/>
</dbReference>
<dbReference type="SMART" id="SM00895">
    <property type="entry name" value="FCD"/>
    <property type="match status" value="1"/>
</dbReference>
<dbReference type="Pfam" id="PF07729">
    <property type="entry name" value="FCD"/>
    <property type="match status" value="1"/>
</dbReference>
<evidence type="ECO:0000256" key="2">
    <source>
        <dbReference type="ARBA" id="ARBA00023125"/>
    </source>
</evidence>
<keyword evidence="1" id="KW-0805">Transcription regulation</keyword>
<proteinExistence type="predicted"/>
<dbReference type="GO" id="GO:0003677">
    <property type="term" value="F:DNA binding"/>
    <property type="evidence" value="ECO:0007669"/>
    <property type="project" value="UniProtKB-KW"/>
</dbReference>